<proteinExistence type="predicted"/>
<name>A0A9P5DWW3_9HYPO</name>
<dbReference type="SUPFAM" id="SSF54695">
    <property type="entry name" value="POZ domain"/>
    <property type="match status" value="1"/>
</dbReference>
<organism evidence="3 4">
    <name type="scientific">Fusarium beomiforme</name>
    <dbReference type="NCBI Taxonomy" id="44412"/>
    <lineage>
        <taxon>Eukaryota</taxon>
        <taxon>Fungi</taxon>
        <taxon>Dikarya</taxon>
        <taxon>Ascomycota</taxon>
        <taxon>Pezizomycotina</taxon>
        <taxon>Sordariomycetes</taxon>
        <taxon>Hypocreomycetidae</taxon>
        <taxon>Hypocreales</taxon>
        <taxon>Nectriaceae</taxon>
        <taxon>Fusarium</taxon>
        <taxon>Fusarium burgessii species complex</taxon>
    </lineage>
</organism>
<dbReference type="Pfam" id="PF00651">
    <property type="entry name" value="BTB"/>
    <property type="match status" value="1"/>
</dbReference>
<evidence type="ECO:0000256" key="1">
    <source>
        <dbReference type="SAM" id="MobiDB-lite"/>
    </source>
</evidence>
<dbReference type="InterPro" id="IPR011333">
    <property type="entry name" value="SKP1/BTB/POZ_sf"/>
</dbReference>
<dbReference type="PANTHER" id="PTHR47843:SF5">
    <property type="entry name" value="BTB_POZ DOMAIN PROTEIN"/>
    <property type="match status" value="1"/>
</dbReference>
<feature type="compositionally biased region" description="Acidic residues" evidence="1">
    <location>
        <begin position="132"/>
        <end position="147"/>
    </location>
</feature>
<feature type="compositionally biased region" description="Polar residues" evidence="1">
    <location>
        <begin position="1"/>
        <end position="24"/>
    </location>
</feature>
<dbReference type="OrthoDB" id="1022638at2759"/>
<dbReference type="PROSITE" id="PS50097">
    <property type="entry name" value="BTB"/>
    <property type="match status" value="1"/>
</dbReference>
<accession>A0A9P5DWW3</accession>
<protein>
    <recommendedName>
        <fullName evidence="2">BTB domain-containing protein</fullName>
    </recommendedName>
</protein>
<reference evidence="3" key="1">
    <citation type="journal article" date="2017" name="Mycologia">
        <title>Fusarium algeriense, sp. nov., a novel toxigenic crown rot pathogen of durum wheat from Algeria is nested in the Fusarium burgessii species complex.</title>
        <authorList>
            <person name="Laraba I."/>
            <person name="Keddad A."/>
            <person name="Boureghda H."/>
            <person name="Abdallah N."/>
            <person name="Vaughan M.M."/>
            <person name="Proctor R.H."/>
            <person name="Busman M."/>
            <person name="O'Donnell K."/>
        </authorList>
    </citation>
    <scope>NUCLEOTIDE SEQUENCE</scope>
    <source>
        <strain evidence="3">NRRL 25174</strain>
    </source>
</reference>
<dbReference type="Gene3D" id="3.30.710.10">
    <property type="entry name" value="Potassium Channel Kv1.1, Chain A"/>
    <property type="match status" value="1"/>
</dbReference>
<evidence type="ECO:0000313" key="4">
    <source>
        <dbReference type="Proteomes" id="UP000730481"/>
    </source>
</evidence>
<evidence type="ECO:0000313" key="3">
    <source>
        <dbReference type="EMBL" id="KAF4337303.1"/>
    </source>
</evidence>
<feature type="domain" description="BTB" evidence="2">
    <location>
        <begin position="74"/>
        <end position="107"/>
    </location>
</feature>
<dbReference type="EMBL" id="PVQB02000429">
    <property type="protein sequence ID" value="KAF4337303.1"/>
    <property type="molecule type" value="Genomic_DNA"/>
</dbReference>
<dbReference type="InterPro" id="IPR000210">
    <property type="entry name" value="BTB/POZ_dom"/>
</dbReference>
<evidence type="ECO:0000259" key="2">
    <source>
        <dbReference type="PROSITE" id="PS50097"/>
    </source>
</evidence>
<dbReference type="CDD" id="cd18186">
    <property type="entry name" value="BTB_POZ_ZBTB_KLHL-like"/>
    <property type="match status" value="1"/>
</dbReference>
<feature type="region of interest" description="Disordered" evidence="1">
    <location>
        <begin position="109"/>
        <end position="147"/>
    </location>
</feature>
<dbReference type="Proteomes" id="UP000730481">
    <property type="component" value="Unassembled WGS sequence"/>
</dbReference>
<comment type="caution">
    <text evidence="3">The sequence shown here is derived from an EMBL/GenBank/DDBJ whole genome shotgun (WGS) entry which is preliminary data.</text>
</comment>
<feature type="region of interest" description="Disordered" evidence="1">
    <location>
        <begin position="1"/>
        <end position="46"/>
    </location>
</feature>
<sequence length="147" mass="16210">MTTIPPDNTAASDVTQGRNGTAPVSRTPDGSPEPTRAPSSTGWQHRDYNDTIEESTSISIHAALSTLLKSEKFSDMTIFCGERAFKAHRAVVCTQSPFFDKAMSGEFKSLQEPACGEQETGLSPRTEKPEQEDSDEEEPDEEYNEYD</sequence>
<keyword evidence="4" id="KW-1185">Reference proteome</keyword>
<reference evidence="3" key="2">
    <citation type="submission" date="2020-02" db="EMBL/GenBank/DDBJ databases">
        <title>Identification and distribution of gene clusters putatively required for synthesis of sphingolipid metabolism inhibitors in phylogenetically diverse species of the filamentous fungus Fusarium.</title>
        <authorList>
            <person name="Kim H.-S."/>
            <person name="Busman M."/>
            <person name="Brown D.W."/>
            <person name="Divon H."/>
            <person name="Uhlig S."/>
            <person name="Proctor R.H."/>
        </authorList>
    </citation>
    <scope>NUCLEOTIDE SEQUENCE</scope>
    <source>
        <strain evidence="3">NRRL 25174</strain>
    </source>
</reference>
<dbReference type="PANTHER" id="PTHR47843">
    <property type="entry name" value="BTB DOMAIN-CONTAINING PROTEIN-RELATED"/>
    <property type="match status" value="1"/>
</dbReference>
<gene>
    <name evidence="3" type="ORF">FBEOM_8816</name>
</gene>
<dbReference type="AlphaFoldDB" id="A0A9P5DWW3"/>